<reference evidence="2" key="1">
    <citation type="submission" date="2022-03" db="EMBL/GenBank/DDBJ databases">
        <authorList>
            <person name="Alioto T."/>
            <person name="Alioto T."/>
            <person name="Gomez Garrido J."/>
        </authorList>
    </citation>
    <scope>NUCLEOTIDE SEQUENCE</scope>
</reference>
<dbReference type="GO" id="GO:0001522">
    <property type="term" value="P:pseudouridine synthesis"/>
    <property type="evidence" value="ECO:0007669"/>
    <property type="project" value="InterPro"/>
</dbReference>
<proteinExistence type="predicted"/>
<dbReference type="SUPFAM" id="SSF55120">
    <property type="entry name" value="Pseudouridine synthase"/>
    <property type="match status" value="1"/>
</dbReference>
<gene>
    <name evidence="2" type="ORF">PECUL_23A034263</name>
</gene>
<evidence type="ECO:0000313" key="2">
    <source>
        <dbReference type="EMBL" id="CAH2312817.1"/>
    </source>
</evidence>
<dbReference type="Gene3D" id="3.30.2350.10">
    <property type="entry name" value="Pseudouridine synthase"/>
    <property type="match status" value="1"/>
</dbReference>
<dbReference type="InterPro" id="IPR050188">
    <property type="entry name" value="RluA_PseudoU_synthase"/>
</dbReference>
<dbReference type="AlphaFoldDB" id="A0AAD1WH58"/>
<accession>A0AAD1WH58</accession>
<dbReference type="Pfam" id="PF00849">
    <property type="entry name" value="PseudoU_synth_2"/>
    <property type="match status" value="1"/>
</dbReference>
<dbReference type="InterPro" id="IPR006145">
    <property type="entry name" value="PsdUridine_synth_RsuA/RluA"/>
</dbReference>
<keyword evidence="3" id="KW-1185">Reference proteome</keyword>
<organism evidence="2 3">
    <name type="scientific">Pelobates cultripes</name>
    <name type="common">Western spadefoot toad</name>
    <dbReference type="NCBI Taxonomy" id="61616"/>
    <lineage>
        <taxon>Eukaryota</taxon>
        <taxon>Metazoa</taxon>
        <taxon>Chordata</taxon>
        <taxon>Craniata</taxon>
        <taxon>Vertebrata</taxon>
        <taxon>Euteleostomi</taxon>
        <taxon>Amphibia</taxon>
        <taxon>Batrachia</taxon>
        <taxon>Anura</taxon>
        <taxon>Pelobatoidea</taxon>
        <taxon>Pelobatidae</taxon>
        <taxon>Pelobates</taxon>
    </lineage>
</organism>
<evidence type="ECO:0000259" key="1">
    <source>
        <dbReference type="Pfam" id="PF00849"/>
    </source>
</evidence>
<protein>
    <submittedName>
        <fullName evidence="2">Mitochondrial mRNA pseudouridine synthase RPUSD3</fullName>
    </submittedName>
</protein>
<evidence type="ECO:0000313" key="3">
    <source>
        <dbReference type="Proteomes" id="UP001295444"/>
    </source>
</evidence>
<dbReference type="Proteomes" id="UP001295444">
    <property type="component" value="Chromosome 08"/>
</dbReference>
<dbReference type="PANTHER" id="PTHR21600">
    <property type="entry name" value="MITOCHONDRIAL RNA PSEUDOURIDINE SYNTHASE"/>
    <property type="match status" value="1"/>
</dbReference>
<dbReference type="PANTHER" id="PTHR21600:SF49">
    <property type="entry name" value="MITOCHONDRIAL MRNA PSEUDOURIDINE SYNTHASE RPUSD3"/>
    <property type="match status" value="1"/>
</dbReference>
<sequence length="386" mass="42919">MRKMDVVCQQLVLSKSLLTLCDSGYRMATRSLSSVRARNPLPWYRTRLDIKNGDRKPRFTPQDSKVSILRNPGVVNVTNQTREKLCELVAQNVVYSKGPLVAVNKPQGLSVSGIPEEVSLSSLLPELQQHLGIRSATPLHVVKAAPKESSGLVLLSSCHTTSKHIEEFYAKCRKSQTPVVTFCAVTVGIPSPIEGDVNVALTIEQIGEHKLVVPVTHPTKGSLERREVKNTETHYKVLDSADSCALVQLQPMSVFQSQLLVHMTWKLCKVLGDHTYSARVGKVLGEPIYVPVDIAVPQTQVLEEKILRKMHFTQQQMHRMPLHLHLHQLLVPNHDEQKGSMLLTAPPPPFFLRTIELLGLTMKEPLLSSQNLLALPKTESSSSSQN</sequence>
<feature type="domain" description="Pseudouridine synthase RsuA/RluA-like" evidence="1">
    <location>
        <begin position="100"/>
        <end position="263"/>
    </location>
</feature>
<name>A0AAD1WH58_PELCU</name>
<dbReference type="GO" id="GO:0009982">
    <property type="term" value="F:pseudouridine synthase activity"/>
    <property type="evidence" value="ECO:0007669"/>
    <property type="project" value="InterPro"/>
</dbReference>
<dbReference type="EMBL" id="OW240919">
    <property type="protein sequence ID" value="CAH2312817.1"/>
    <property type="molecule type" value="Genomic_DNA"/>
</dbReference>
<dbReference type="GO" id="GO:0003723">
    <property type="term" value="F:RNA binding"/>
    <property type="evidence" value="ECO:0007669"/>
    <property type="project" value="InterPro"/>
</dbReference>
<dbReference type="InterPro" id="IPR020103">
    <property type="entry name" value="PsdUridine_synth_cat_dom_sf"/>
</dbReference>